<dbReference type="PANTHER" id="PTHR45953:SF1">
    <property type="entry name" value="IDURONATE 2-SULFATASE"/>
    <property type="match status" value="1"/>
</dbReference>
<dbReference type="GO" id="GO:0004423">
    <property type="term" value="F:iduronate-2-sulfatase activity"/>
    <property type="evidence" value="ECO:0007669"/>
    <property type="project" value="TreeGrafter"/>
</dbReference>
<evidence type="ECO:0000313" key="5">
    <source>
        <dbReference type="Proteomes" id="UP000247612"/>
    </source>
</evidence>
<organism evidence="4 5">
    <name type="scientific">Dielma fastidiosa</name>
    <dbReference type="NCBI Taxonomy" id="1034346"/>
    <lineage>
        <taxon>Bacteria</taxon>
        <taxon>Bacillati</taxon>
        <taxon>Bacillota</taxon>
        <taxon>Erysipelotrichia</taxon>
        <taxon>Erysipelotrichales</taxon>
        <taxon>Erysipelotrichaceae</taxon>
        <taxon>Dielma</taxon>
    </lineage>
</organism>
<dbReference type="CDD" id="cd16150">
    <property type="entry name" value="sulfatase_like"/>
    <property type="match status" value="1"/>
</dbReference>
<dbReference type="Pfam" id="PF00884">
    <property type="entry name" value="Sulfatase"/>
    <property type="match status" value="1"/>
</dbReference>
<proteinExistence type="predicted"/>
<reference evidence="4 5" key="1">
    <citation type="submission" date="2018-05" db="EMBL/GenBank/DDBJ databases">
        <title>Genomic Encyclopedia of Type Strains, Phase IV (KMG-IV): sequencing the most valuable type-strain genomes for metagenomic binning, comparative biology and taxonomic classification.</title>
        <authorList>
            <person name="Goeker M."/>
        </authorList>
    </citation>
    <scope>NUCLEOTIDE SEQUENCE [LARGE SCALE GENOMIC DNA]</scope>
    <source>
        <strain evidence="4 5">JC118</strain>
    </source>
</reference>
<comment type="caution">
    <text evidence="4">The sequence shown here is derived from an EMBL/GenBank/DDBJ whole genome shotgun (WGS) entry which is preliminary data.</text>
</comment>
<dbReference type="GO" id="GO:0046872">
    <property type="term" value="F:metal ion binding"/>
    <property type="evidence" value="ECO:0007669"/>
    <property type="project" value="UniProtKB-KW"/>
</dbReference>
<dbReference type="InterPro" id="IPR000917">
    <property type="entry name" value="Sulfatase_N"/>
</dbReference>
<protein>
    <submittedName>
        <fullName evidence="4">Arylsulfatase A-like enzyme</fullName>
    </submittedName>
</protein>
<name>A0A318KIM1_9FIRM</name>
<keyword evidence="1" id="KW-0479">Metal-binding</keyword>
<evidence type="ECO:0000256" key="2">
    <source>
        <dbReference type="ARBA" id="ARBA00022801"/>
    </source>
</evidence>
<dbReference type="AlphaFoldDB" id="A0A318KIM1"/>
<evidence type="ECO:0000259" key="3">
    <source>
        <dbReference type="Pfam" id="PF00884"/>
    </source>
</evidence>
<dbReference type="OrthoDB" id="9762324at2"/>
<feature type="domain" description="Sulfatase N-terminal" evidence="3">
    <location>
        <begin position="5"/>
        <end position="362"/>
    </location>
</feature>
<dbReference type="Proteomes" id="UP000247612">
    <property type="component" value="Unassembled WGS sequence"/>
</dbReference>
<keyword evidence="5" id="KW-1185">Reference proteome</keyword>
<accession>A0A318KIM1</accession>
<dbReference type="InterPro" id="IPR017850">
    <property type="entry name" value="Alkaline_phosphatase_core_sf"/>
</dbReference>
<gene>
    <name evidence="4" type="ORF">DES51_12519</name>
</gene>
<evidence type="ECO:0000313" key="4">
    <source>
        <dbReference type="EMBL" id="PXX74145.1"/>
    </source>
</evidence>
<dbReference type="GO" id="GO:0005737">
    <property type="term" value="C:cytoplasm"/>
    <property type="evidence" value="ECO:0007669"/>
    <property type="project" value="TreeGrafter"/>
</dbReference>
<sequence length="496" mass="56142">MTKKPNIIYFVADQMRCDALAHMGNPASITPNLDAVLEEGVSFRNAYCQNPVCVPSRCSFLTGLYPHTTGHRTIHYLQNMGEPNFLRTMKNNGYEVIWIGRNDVVPGNYSKEDYCDAYYDGVHKEDRKAVTKTKSFNHGFKLDGDADTSVPGYYSHYIGKLSEEQAHQGGMSGSDWGCVDAALDYIERKSKEEGAKPFFLYVTLAFPHPPYGCEDPWYSSIDRTKLPPRRPSVLSLKGKPSMLTGIAEKQDLDAWGEANMNELRATYLAMVSRFDYQFGLVRDKLKECQLYDDTSIFVFSDHGDYTCDYSIAEKVQNCFDDPVVNVPLIVKPAAQFPCRPRVTNALAELVDLSETVCDMTGVKTEYVQFGKSLLDVLAGSETHKDAVFSEGGRIHGETWAMEKGHGKASLYWPRLSTQESEGPEHTKAVMIRMGNLKYIYRLYEEDELYDLEKDPQELDNRINDSAYGEAVLKMKSRMLDFMVETGDLVPDRKDIR</sequence>
<dbReference type="RefSeq" id="WP_022938562.1">
    <property type="nucleotide sequence ID" value="NZ_CABKRQ010000005.1"/>
</dbReference>
<dbReference type="PANTHER" id="PTHR45953">
    <property type="entry name" value="IDURONATE 2-SULFATASE"/>
    <property type="match status" value="1"/>
</dbReference>
<dbReference type="EMBL" id="QJKH01000025">
    <property type="protein sequence ID" value="PXX74145.1"/>
    <property type="molecule type" value="Genomic_DNA"/>
</dbReference>
<keyword evidence="2" id="KW-0378">Hydrolase</keyword>
<dbReference type="STRING" id="1034346.GCA_000313565_02259"/>
<dbReference type="Gene3D" id="3.40.720.10">
    <property type="entry name" value="Alkaline Phosphatase, subunit A"/>
    <property type="match status" value="1"/>
</dbReference>
<dbReference type="SUPFAM" id="SSF53649">
    <property type="entry name" value="Alkaline phosphatase-like"/>
    <property type="match status" value="1"/>
</dbReference>
<evidence type="ECO:0000256" key="1">
    <source>
        <dbReference type="ARBA" id="ARBA00022723"/>
    </source>
</evidence>